<keyword evidence="3" id="KW-0012">Acyltransferase</keyword>
<comment type="similarity">
    <text evidence="1">Belongs to the thiolase-like superfamily. Thiolase family.</text>
</comment>
<dbReference type="PANTHER" id="PTHR43365:SF1">
    <property type="entry name" value="ACETYL-COA C-ACYLTRANSFERASE"/>
    <property type="match status" value="1"/>
</dbReference>
<dbReference type="GO" id="GO:0016747">
    <property type="term" value="F:acyltransferase activity, transferring groups other than amino-acyl groups"/>
    <property type="evidence" value="ECO:0007669"/>
    <property type="project" value="InterPro"/>
</dbReference>
<dbReference type="CDD" id="cd00751">
    <property type="entry name" value="thiolase"/>
    <property type="match status" value="1"/>
</dbReference>
<dbReference type="PANTHER" id="PTHR43365">
    <property type="entry name" value="BLR7806 PROTEIN"/>
    <property type="match status" value="1"/>
</dbReference>
<evidence type="ECO:0000259" key="5">
    <source>
        <dbReference type="Pfam" id="PF02803"/>
    </source>
</evidence>
<dbReference type="InterPro" id="IPR020617">
    <property type="entry name" value="Thiolase_C"/>
</dbReference>
<evidence type="ECO:0000313" key="6">
    <source>
        <dbReference type="EMBL" id="CAB4829992.1"/>
    </source>
</evidence>
<dbReference type="InterPro" id="IPR020613">
    <property type="entry name" value="Thiolase_CS"/>
</dbReference>
<dbReference type="NCBIfam" id="TIGR01930">
    <property type="entry name" value="AcCoA-C-Actrans"/>
    <property type="match status" value="1"/>
</dbReference>
<sequence>MSEIREPVIVDVLRTTFGKRNGSLANWHPVDLLAFSLSHLVERTGVDPERIDDVIGGCVTQVGEQSNNVTRNGWVAAGLPQSVPATTVDRQCGSSQQAMHFGAAGVAAGHYDLVVACGVEVMTRTPMASNARGGTGPFPPSFLEAIDGRLWAQFRIAQVLAERWGVTREDMDAFALESHRRAAEAWDSGHFAKETVPVPIKAEDGSFTGEFLTTDEGIRRGGTMESLGALPPAQSWEVETAPDITAGNASQMTDGAAAMLIADRSTAEKLGLPIRARFSHFSVAADDAAIVLSAPVPATNKLLERSGMKIDDFDTMECNEAFASIALMWRNAFSPDPEKYNPRGGAIAIGHPLGASGVRMAGTVLNQLEATGGRFGFQTMCEGGGQANATVIERLP</sequence>
<dbReference type="InterPro" id="IPR016039">
    <property type="entry name" value="Thiolase-like"/>
</dbReference>
<dbReference type="InterPro" id="IPR002155">
    <property type="entry name" value="Thiolase"/>
</dbReference>
<protein>
    <submittedName>
        <fullName evidence="7">Unannotated protein</fullName>
    </submittedName>
</protein>
<feature type="domain" description="Thiolase N-terminal" evidence="4">
    <location>
        <begin position="8"/>
        <end position="264"/>
    </location>
</feature>
<evidence type="ECO:0000256" key="2">
    <source>
        <dbReference type="ARBA" id="ARBA00022679"/>
    </source>
</evidence>
<dbReference type="Pfam" id="PF02803">
    <property type="entry name" value="Thiolase_C"/>
    <property type="match status" value="1"/>
</dbReference>
<dbReference type="EMBL" id="CAFABE010000048">
    <property type="protein sequence ID" value="CAB4829992.1"/>
    <property type="molecule type" value="Genomic_DNA"/>
</dbReference>
<evidence type="ECO:0000256" key="1">
    <source>
        <dbReference type="ARBA" id="ARBA00010982"/>
    </source>
</evidence>
<keyword evidence="2" id="KW-0808">Transferase</keyword>
<organism evidence="7">
    <name type="scientific">freshwater metagenome</name>
    <dbReference type="NCBI Taxonomy" id="449393"/>
    <lineage>
        <taxon>unclassified sequences</taxon>
        <taxon>metagenomes</taxon>
        <taxon>ecological metagenomes</taxon>
    </lineage>
</organism>
<gene>
    <name evidence="6" type="ORF">UFOPK3164_01069</name>
    <name evidence="7" type="ORF">UFOPK3427_01412</name>
    <name evidence="8" type="ORF">UFOPK4112_00889</name>
</gene>
<evidence type="ECO:0000313" key="7">
    <source>
        <dbReference type="EMBL" id="CAB4879650.1"/>
    </source>
</evidence>
<feature type="domain" description="Thiolase C-terminal" evidence="5">
    <location>
        <begin position="273"/>
        <end position="394"/>
    </location>
</feature>
<dbReference type="Pfam" id="PF00108">
    <property type="entry name" value="Thiolase_N"/>
    <property type="match status" value="1"/>
</dbReference>
<reference evidence="7" key="1">
    <citation type="submission" date="2020-05" db="EMBL/GenBank/DDBJ databases">
        <authorList>
            <person name="Chiriac C."/>
            <person name="Salcher M."/>
            <person name="Ghai R."/>
            <person name="Kavagutti S V."/>
        </authorList>
    </citation>
    <scope>NUCLEOTIDE SEQUENCE</scope>
</reference>
<dbReference type="PIRSF" id="PIRSF000429">
    <property type="entry name" value="Ac-CoA_Ac_transf"/>
    <property type="match status" value="1"/>
</dbReference>
<dbReference type="PROSITE" id="PS00737">
    <property type="entry name" value="THIOLASE_2"/>
    <property type="match status" value="1"/>
</dbReference>
<evidence type="ECO:0000256" key="3">
    <source>
        <dbReference type="ARBA" id="ARBA00023315"/>
    </source>
</evidence>
<dbReference type="InterPro" id="IPR020616">
    <property type="entry name" value="Thiolase_N"/>
</dbReference>
<dbReference type="EMBL" id="CAFBLT010000001">
    <property type="protein sequence ID" value="CAB4879650.1"/>
    <property type="molecule type" value="Genomic_DNA"/>
</dbReference>
<dbReference type="Gene3D" id="3.40.47.10">
    <property type="match status" value="2"/>
</dbReference>
<dbReference type="AlphaFoldDB" id="A0A6J7EEF7"/>
<name>A0A6J7EEF7_9ZZZZ</name>
<evidence type="ECO:0000313" key="8">
    <source>
        <dbReference type="EMBL" id="CAB5020553.1"/>
    </source>
</evidence>
<accession>A0A6J7EEF7</accession>
<proteinExistence type="inferred from homology"/>
<dbReference type="SUPFAM" id="SSF53901">
    <property type="entry name" value="Thiolase-like"/>
    <property type="match status" value="2"/>
</dbReference>
<evidence type="ECO:0000259" key="4">
    <source>
        <dbReference type="Pfam" id="PF00108"/>
    </source>
</evidence>
<dbReference type="EMBL" id="CAFBPM010000007">
    <property type="protein sequence ID" value="CAB5020553.1"/>
    <property type="molecule type" value="Genomic_DNA"/>
</dbReference>